<evidence type="ECO:0000313" key="2">
    <source>
        <dbReference type="EMBL" id="PWJ36095.1"/>
    </source>
</evidence>
<gene>
    <name evidence="2" type="ORF">BC781_109111</name>
</gene>
<dbReference type="InterPro" id="IPR036291">
    <property type="entry name" value="NAD(P)-bd_dom_sf"/>
</dbReference>
<dbReference type="GO" id="GO:0004029">
    <property type="term" value="F:aldehyde dehydrogenase (NAD+) activity"/>
    <property type="evidence" value="ECO:0007669"/>
    <property type="project" value="TreeGrafter"/>
</dbReference>
<dbReference type="PANTHER" id="PTHR48079:SF6">
    <property type="entry name" value="NAD(P)-BINDING DOMAIN-CONTAINING PROTEIN-RELATED"/>
    <property type="match status" value="1"/>
</dbReference>
<comment type="caution">
    <text evidence="2">The sequence shown here is derived from an EMBL/GenBank/DDBJ whole genome shotgun (WGS) entry which is preliminary data.</text>
</comment>
<dbReference type="InterPro" id="IPR001509">
    <property type="entry name" value="Epimerase_deHydtase"/>
</dbReference>
<evidence type="ECO:0000259" key="1">
    <source>
        <dbReference type="Pfam" id="PF01370"/>
    </source>
</evidence>
<feature type="domain" description="NAD-dependent epimerase/dehydratase" evidence="1">
    <location>
        <begin position="11"/>
        <end position="224"/>
    </location>
</feature>
<dbReference type="SUPFAM" id="SSF51735">
    <property type="entry name" value="NAD(P)-binding Rossmann-fold domains"/>
    <property type="match status" value="1"/>
</dbReference>
<evidence type="ECO:0000313" key="3">
    <source>
        <dbReference type="Proteomes" id="UP000245535"/>
    </source>
</evidence>
<dbReference type="PANTHER" id="PTHR48079">
    <property type="entry name" value="PROTEIN YEEZ"/>
    <property type="match status" value="1"/>
</dbReference>
<dbReference type="AlphaFoldDB" id="A0A315Z1B0"/>
<dbReference type="EMBL" id="QGDO01000009">
    <property type="protein sequence ID" value="PWJ36095.1"/>
    <property type="molecule type" value="Genomic_DNA"/>
</dbReference>
<organism evidence="2 3">
    <name type="scientific">Sediminitomix flava</name>
    <dbReference type="NCBI Taxonomy" id="379075"/>
    <lineage>
        <taxon>Bacteria</taxon>
        <taxon>Pseudomonadati</taxon>
        <taxon>Bacteroidota</taxon>
        <taxon>Cytophagia</taxon>
        <taxon>Cytophagales</taxon>
        <taxon>Flammeovirgaceae</taxon>
        <taxon>Sediminitomix</taxon>
    </lineage>
</organism>
<dbReference type="Gene3D" id="3.40.50.720">
    <property type="entry name" value="NAD(P)-binding Rossmann-like Domain"/>
    <property type="match status" value="1"/>
</dbReference>
<dbReference type="GO" id="GO:0005737">
    <property type="term" value="C:cytoplasm"/>
    <property type="evidence" value="ECO:0007669"/>
    <property type="project" value="TreeGrafter"/>
</dbReference>
<accession>A0A315Z1B0</accession>
<dbReference type="Pfam" id="PF01370">
    <property type="entry name" value="Epimerase"/>
    <property type="match status" value="1"/>
</dbReference>
<dbReference type="InterPro" id="IPR051783">
    <property type="entry name" value="NAD(P)-dependent_oxidoreduct"/>
</dbReference>
<name>A0A315Z1B0_SEDFL</name>
<dbReference type="OrthoDB" id="596910at2"/>
<keyword evidence="3" id="KW-1185">Reference proteome</keyword>
<sequence length="327" mass="36768">MNESKQVLNYFITGGTGLLGSFMIEKLLSEGHKVKALVRPSTLEKLDKSKIPSNLEYVEGQLSDYDLLVDELRTSDNVIHAAGLVSYSDKLSTLLETNVQGTATIVNAALEAKVKRFCHISSIATLNESKDKITENSKWEYDENTSHYALSKYKAELEVWRGIAEGLSAFMVNPSVILGIGDTTRSSLKLIKHVQDQKPFYPIGTFNYVDVRDVIEMTYTLIQSDIVSERFILNAGKTSYKSFFESLATAMNKKAPKMGISPTVLEKLRILDGIRCRLLGGKRFITKPMINSLKKDNFYENQKAINFTNHKFRELSDTIDWIAATQV</sequence>
<reference evidence="2 3" key="1">
    <citation type="submission" date="2018-03" db="EMBL/GenBank/DDBJ databases">
        <title>Genomic Encyclopedia of Archaeal and Bacterial Type Strains, Phase II (KMG-II): from individual species to whole genera.</title>
        <authorList>
            <person name="Goeker M."/>
        </authorList>
    </citation>
    <scope>NUCLEOTIDE SEQUENCE [LARGE SCALE GENOMIC DNA]</scope>
    <source>
        <strain evidence="2 3">DSM 28229</strain>
    </source>
</reference>
<protein>
    <submittedName>
        <fullName evidence="2">Nucleoside-diphosphate-sugar epimerase</fullName>
    </submittedName>
</protein>
<dbReference type="Proteomes" id="UP000245535">
    <property type="component" value="Unassembled WGS sequence"/>
</dbReference>
<dbReference type="RefSeq" id="WP_109622513.1">
    <property type="nucleotide sequence ID" value="NZ_QGDO01000009.1"/>
</dbReference>
<proteinExistence type="predicted"/>